<dbReference type="STRING" id="1227484.C471_12951"/>
<accession>M0DPJ3</accession>
<dbReference type="RefSeq" id="WP_004049617.1">
    <property type="nucleotide sequence ID" value="NZ_AOJE01000062.1"/>
</dbReference>
<protein>
    <recommendedName>
        <fullName evidence="5">DUF1648 domain-containing protein</fullName>
    </recommendedName>
</protein>
<feature type="region of interest" description="Disordered" evidence="1">
    <location>
        <begin position="1"/>
        <end position="24"/>
    </location>
</feature>
<evidence type="ECO:0000313" key="3">
    <source>
        <dbReference type="EMBL" id="ELZ37395.1"/>
    </source>
</evidence>
<feature type="transmembrane region" description="Helical" evidence="2">
    <location>
        <begin position="73"/>
        <end position="92"/>
    </location>
</feature>
<evidence type="ECO:0000256" key="2">
    <source>
        <dbReference type="SAM" id="Phobius"/>
    </source>
</evidence>
<organism evidence="3 4">
    <name type="scientific">Halorubrum saccharovorum DSM 1137</name>
    <dbReference type="NCBI Taxonomy" id="1227484"/>
    <lineage>
        <taxon>Archaea</taxon>
        <taxon>Methanobacteriati</taxon>
        <taxon>Methanobacteriota</taxon>
        <taxon>Stenosarchaea group</taxon>
        <taxon>Halobacteria</taxon>
        <taxon>Halobacteriales</taxon>
        <taxon>Haloferacaceae</taxon>
        <taxon>Halorubrum</taxon>
    </lineage>
</organism>
<dbReference type="PATRIC" id="fig|1227484.4.peg.2552"/>
<dbReference type="OrthoDB" id="351242at2157"/>
<evidence type="ECO:0008006" key="5">
    <source>
        <dbReference type="Google" id="ProtNLM"/>
    </source>
</evidence>
<feature type="transmembrane region" description="Helical" evidence="2">
    <location>
        <begin position="113"/>
        <end position="135"/>
    </location>
</feature>
<feature type="transmembrane region" description="Helical" evidence="2">
    <location>
        <begin position="30"/>
        <end position="53"/>
    </location>
</feature>
<evidence type="ECO:0000313" key="4">
    <source>
        <dbReference type="Proteomes" id="UP000011514"/>
    </source>
</evidence>
<sequence length="137" mass="14686">MTRPPIRESHNASSTRQRSPEDGNPGDSRFLAIVGFAAVLLSTVVSSAAYGLLPNQIRIHWTLGTGPYYGPEFAPTIVVFTAFPLLVAVTALGGYWGGVRLRHSEAFAAVRSYYFVAVFGTFLSLLGAQIALVIANV</sequence>
<feature type="compositionally biased region" description="Basic and acidic residues" evidence="1">
    <location>
        <begin position="1"/>
        <end position="10"/>
    </location>
</feature>
<keyword evidence="4" id="KW-1185">Reference proteome</keyword>
<keyword evidence="2" id="KW-1133">Transmembrane helix</keyword>
<keyword evidence="2" id="KW-0472">Membrane</keyword>
<evidence type="ECO:0000256" key="1">
    <source>
        <dbReference type="SAM" id="MobiDB-lite"/>
    </source>
</evidence>
<dbReference type="Proteomes" id="UP000011514">
    <property type="component" value="Unassembled WGS sequence"/>
</dbReference>
<name>M0DPJ3_9EURY</name>
<proteinExistence type="predicted"/>
<reference evidence="3 4" key="1">
    <citation type="journal article" date="2014" name="PLoS Genet.">
        <title>Phylogenetically driven sequencing of extremely halophilic archaea reveals strategies for static and dynamic osmo-response.</title>
        <authorList>
            <person name="Becker E.A."/>
            <person name="Seitzer P.M."/>
            <person name="Tritt A."/>
            <person name="Larsen D."/>
            <person name="Krusor M."/>
            <person name="Yao A.I."/>
            <person name="Wu D."/>
            <person name="Madern D."/>
            <person name="Eisen J.A."/>
            <person name="Darling A.E."/>
            <person name="Facciotti M.T."/>
        </authorList>
    </citation>
    <scope>NUCLEOTIDE SEQUENCE [LARGE SCALE GENOMIC DNA]</scope>
    <source>
        <strain evidence="3 4">DSM 1137</strain>
    </source>
</reference>
<gene>
    <name evidence="3" type="ORF">C471_12951</name>
</gene>
<dbReference type="eggNOG" id="arCOG13328">
    <property type="taxonomic scope" value="Archaea"/>
</dbReference>
<comment type="caution">
    <text evidence="3">The sequence shown here is derived from an EMBL/GenBank/DDBJ whole genome shotgun (WGS) entry which is preliminary data.</text>
</comment>
<keyword evidence="2" id="KW-0812">Transmembrane</keyword>
<dbReference type="EMBL" id="AOJE01000062">
    <property type="protein sequence ID" value="ELZ37395.1"/>
    <property type="molecule type" value="Genomic_DNA"/>
</dbReference>
<dbReference type="AlphaFoldDB" id="M0DPJ3"/>